<reference evidence="2 3" key="1">
    <citation type="submission" date="2020-12" db="EMBL/GenBank/DDBJ databases">
        <title>Sphingomonas sp.</title>
        <authorList>
            <person name="Kim M.K."/>
        </authorList>
    </citation>
    <scope>NUCLEOTIDE SEQUENCE [LARGE SCALE GENOMIC DNA]</scope>
    <source>
        <strain evidence="2 3">BT552</strain>
    </source>
</reference>
<dbReference type="SMART" id="SM01034">
    <property type="entry name" value="BLUF"/>
    <property type="match status" value="1"/>
</dbReference>
<dbReference type="Gene3D" id="3.30.70.100">
    <property type="match status" value="1"/>
</dbReference>
<protein>
    <submittedName>
        <fullName evidence="2">BLUF domain-containing protein</fullName>
    </submittedName>
</protein>
<sequence length="132" mass="14451">MRQLLYVSSRPPSVPEVSVGNILMISRRNNDAAGVTGLLYTDGTRFLQVLEGDEEPVAATFARIKADPRHHAVVILSDRTITTREFGNWSMAYRLPTDEADTFDGKVARLLAGASDSVRATFTGLIATRRTA</sequence>
<evidence type="ECO:0000259" key="1">
    <source>
        <dbReference type="PROSITE" id="PS50925"/>
    </source>
</evidence>
<proteinExistence type="predicted"/>
<evidence type="ECO:0000313" key="2">
    <source>
        <dbReference type="EMBL" id="MBM6575680.1"/>
    </source>
</evidence>
<dbReference type="Pfam" id="PF04940">
    <property type="entry name" value="BLUF"/>
    <property type="match status" value="1"/>
</dbReference>
<evidence type="ECO:0000313" key="3">
    <source>
        <dbReference type="Proteomes" id="UP000763641"/>
    </source>
</evidence>
<dbReference type="Proteomes" id="UP000763641">
    <property type="component" value="Unassembled WGS sequence"/>
</dbReference>
<dbReference type="InterPro" id="IPR007024">
    <property type="entry name" value="BLUF_domain"/>
</dbReference>
<organism evidence="2 3">
    <name type="scientific">Sphingomonas longa</name>
    <dbReference type="NCBI Taxonomy" id="2778730"/>
    <lineage>
        <taxon>Bacteria</taxon>
        <taxon>Pseudomonadati</taxon>
        <taxon>Pseudomonadota</taxon>
        <taxon>Alphaproteobacteria</taxon>
        <taxon>Sphingomonadales</taxon>
        <taxon>Sphingomonadaceae</taxon>
        <taxon>Sphingomonas</taxon>
    </lineage>
</organism>
<dbReference type="InterPro" id="IPR036046">
    <property type="entry name" value="Acylphosphatase-like_dom_sf"/>
</dbReference>
<comment type="caution">
    <text evidence="2">The sequence shown here is derived from an EMBL/GenBank/DDBJ whole genome shotgun (WGS) entry which is preliminary data.</text>
</comment>
<dbReference type="RefSeq" id="WP_204195548.1">
    <property type="nucleotide sequence ID" value="NZ_JAFEMC010000001.1"/>
</dbReference>
<dbReference type="EMBL" id="JAFEMC010000001">
    <property type="protein sequence ID" value="MBM6575680.1"/>
    <property type="molecule type" value="Genomic_DNA"/>
</dbReference>
<feature type="domain" description="BLUF" evidence="1">
    <location>
        <begin position="1"/>
        <end position="92"/>
    </location>
</feature>
<name>A0ABS2D431_9SPHN</name>
<gene>
    <name evidence="2" type="ORF">ILT43_04795</name>
</gene>
<dbReference type="SUPFAM" id="SSF54975">
    <property type="entry name" value="Acylphosphatase/BLUF domain-like"/>
    <property type="match status" value="1"/>
</dbReference>
<dbReference type="PROSITE" id="PS50925">
    <property type="entry name" value="BLUF"/>
    <property type="match status" value="1"/>
</dbReference>
<keyword evidence="3" id="KW-1185">Reference proteome</keyword>
<accession>A0ABS2D431</accession>